<keyword evidence="2 3" id="KW-0378">Hydrolase</keyword>
<evidence type="ECO:0000256" key="2">
    <source>
        <dbReference type="ARBA" id="ARBA00022801"/>
    </source>
</evidence>
<accession>W6JTF7</accession>
<keyword evidence="1 3" id="KW-0645">Protease</keyword>
<dbReference type="GO" id="GO:0004252">
    <property type="term" value="F:serine-type endopeptidase activity"/>
    <property type="evidence" value="ECO:0007669"/>
    <property type="project" value="InterPro"/>
</dbReference>
<evidence type="ECO:0000256" key="1">
    <source>
        <dbReference type="ARBA" id="ARBA00022670"/>
    </source>
</evidence>
<dbReference type="InterPro" id="IPR051201">
    <property type="entry name" value="Chloro_Bact_Ser_Proteases"/>
</dbReference>
<dbReference type="Gene3D" id="2.40.10.120">
    <property type="match status" value="1"/>
</dbReference>
<evidence type="ECO:0000313" key="4">
    <source>
        <dbReference type="Proteomes" id="UP000035763"/>
    </source>
</evidence>
<organism evidence="3 4">
    <name type="scientific">Nostocoides australiense Ben110</name>
    <dbReference type="NCBI Taxonomy" id="1193182"/>
    <lineage>
        <taxon>Bacteria</taxon>
        <taxon>Bacillati</taxon>
        <taxon>Actinomycetota</taxon>
        <taxon>Actinomycetes</taxon>
        <taxon>Micrococcales</taxon>
        <taxon>Intrasporangiaceae</taxon>
        <taxon>Nostocoides</taxon>
    </lineage>
</organism>
<dbReference type="PANTHER" id="PTHR43343">
    <property type="entry name" value="PEPTIDASE S12"/>
    <property type="match status" value="1"/>
</dbReference>
<dbReference type="EMBL" id="CAJA01000090">
    <property type="protein sequence ID" value="CCH72583.1"/>
    <property type="molecule type" value="Genomic_DNA"/>
</dbReference>
<dbReference type="PRINTS" id="PR00834">
    <property type="entry name" value="PROTEASES2C"/>
</dbReference>
<name>W6JTF7_9MICO</name>
<dbReference type="Pfam" id="PF13365">
    <property type="entry name" value="Trypsin_2"/>
    <property type="match status" value="1"/>
</dbReference>
<dbReference type="Proteomes" id="UP000035763">
    <property type="component" value="Unassembled WGS sequence"/>
</dbReference>
<dbReference type="InterPro" id="IPR009003">
    <property type="entry name" value="Peptidase_S1_PA"/>
</dbReference>
<dbReference type="InterPro" id="IPR001940">
    <property type="entry name" value="Peptidase_S1C"/>
</dbReference>
<keyword evidence="4" id="KW-1185">Reference proteome</keyword>
<dbReference type="EC" id="3.4.21.-" evidence="3"/>
<dbReference type="SUPFAM" id="SSF50494">
    <property type="entry name" value="Trypsin-like serine proteases"/>
    <property type="match status" value="1"/>
</dbReference>
<dbReference type="GO" id="GO:0006508">
    <property type="term" value="P:proteolysis"/>
    <property type="evidence" value="ECO:0007669"/>
    <property type="project" value="UniProtKB-KW"/>
</dbReference>
<dbReference type="PANTHER" id="PTHR43343:SF3">
    <property type="entry name" value="PROTEASE DO-LIKE 8, CHLOROPLASTIC"/>
    <property type="match status" value="1"/>
</dbReference>
<gene>
    <name evidence="3" type="ORF">BN11_180001</name>
</gene>
<reference evidence="3 4" key="1">
    <citation type="journal article" date="2013" name="ISME J.">
        <title>A metabolic model for members of the genus Tetrasphaera involved in enhanced biological phosphorus removal.</title>
        <authorList>
            <person name="Kristiansen R."/>
            <person name="Nguyen H.T.T."/>
            <person name="Saunders A.M."/>
            <person name="Nielsen J.L."/>
            <person name="Wimmer R."/>
            <person name="Le V.Q."/>
            <person name="McIlroy S.J."/>
            <person name="Petrovski S."/>
            <person name="Seviour R.J."/>
            <person name="Calteau A."/>
            <person name="Nielsen K.L."/>
            <person name="Nielsen P.H."/>
        </authorList>
    </citation>
    <scope>NUCLEOTIDE SEQUENCE [LARGE SCALE GENOMIC DNA]</scope>
    <source>
        <strain evidence="3 4">Ben110</strain>
    </source>
</reference>
<evidence type="ECO:0000313" key="3">
    <source>
        <dbReference type="EMBL" id="CCH72583.1"/>
    </source>
</evidence>
<protein>
    <submittedName>
        <fullName evidence="3">Protease Do-like 1, chloroplastic</fullName>
        <ecNumber evidence="3">3.4.21.-</ecNumber>
    </submittedName>
</protein>
<dbReference type="AlphaFoldDB" id="W6JTF7"/>
<sequence>MVIRTRGKNGLGTGFVANANGTILTAYHVIDGASTIELTFADGTKTTGKVAGQEPEKDLATLTPARLPEVLVPATLGEPGPVGTPVHAAGNPLGLTFSFSSGVISALGRNIDAGSVTLKDLIQFDTAVNPGNSGGPLLDDAGRVVGVVTALANPSDQSFFVGIGFAVPITAAGGSVGAAPM</sequence>
<proteinExistence type="predicted"/>
<dbReference type="STRING" id="1193182.BN11_180001"/>
<comment type="caution">
    <text evidence="3">The sequence shown here is derived from an EMBL/GenBank/DDBJ whole genome shotgun (WGS) entry which is preliminary data.</text>
</comment>